<evidence type="ECO:0000313" key="6">
    <source>
        <dbReference type="Proteomes" id="UP001305521"/>
    </source>
</evidence>
<dbReference type="Pfam" id="PF00941">
    <property type="entry name" value="FAD_binding_5"/>
    <property type="match status" value="1"/>
</dbReference>
<dbReference type="InterPro" id="IPR016169">
    <property type="entry name" value="FAD-bd_PCMH_sub2"/>
</dbReference>
<evidence type="ECO:0000256" key="3">
    <source>
        <dbReference type="ARBA" id="ARBA00023002"/>
    </source>
</evidence>
<evidence type="ECO:0000313" key="5">
    <source>
        <dbReference type="EMBL" id="WPB86732.1"/>
    </source>
</evidence>
<dbReference type="InterPro" id="IPR051312">
    <property type="entry name" value="Diverse_Substr_Oxidored"/>
</dbReference>
<evidence type="ECO:0000256" key="1">
    <source>
        <dbReference type="ARBA" id="ARBA00022630"/>
    </source>
</evidence>
<accession>A0ABZ0PM60</accession>
<name>A0ABZ0PM60_9PROT</name>
<keyword evidence="3" id="KW-0560">Oxidoreductase</keyword>
<dbReference type="InterPro" id="IPR036318">
    <property type="entry name" value="FAD-bd_PCMH-like_sf"/>
</dbReference>
<dbReference type="InterPro" id="IPR002346">
    <property type="entry name" value="Mopterin_DH_FAD-bd"/>
</dbReference>
<dbReference type="PANTHER" id="PTHR42659">
    <property type="entry name" value="XANTHINE DEHYDROGENASE SUBUNIT C-RELATED"/>
    <property type="match status" value="1"/>
</dbReference>
<dbReference type="Gene3D" id="3.30.465.10">
    <property type="match status" value="1"/>
</dbReference>
<dbReference type="SUPFAM" id="SSF56176">
    <property type="entry name" value="FAD-binding/transporter-associated domain-like"/>
    <property type="match status" value="1"/>
</dbReference>
<dbReference type="PANTHER" id="PTHR42659:SF2">
    <property type="entry name" value="XANTHINE DEHYDROGENASE SUBUNIT C-RELATED"/>
    <property type="match status" value="1"/>
</dbReference>
<gene>
    <name evidence="5" type="ORF">R9Z33_07585</name>
</gene>
<dbReference type="InterPro" id="IPR016166">
    <property type="entry name" value="FAD-bd_PCMH"/>
</dbReference>
<dbReference type="InterPro" id="IPR016167">
    <property type="entry name" value="FAD-bd_PCMH_sub1"/>
</dbReference>
<feature type="domain" description="FAD-binding PCMH-type" evidence="4">
    <location>
        <begin position="1"/>
        <end position="172"/>
    </location>
</feature>
<reference evidence="5 6" key="1">
    <citation type="submission" date="2023-11" db="EMBL/GenBank/DDBJ databases">
        <title>Arctic aerobic anoxygenic photoheterotroph Sediminicoccus rosea KRV36 adapts its photosynthesis to long days of polar summer.</title>
        <authorList>
            <person name="Tomasch J."/>
            <person name="Kopejtka K."/>
            <person name="Bily T."/>
            <person name="Gardiner A.T."/>
            <person name="Gardian Z."/>
            <person name="Shivaramu S."/>
            <person name="Koblizek M."/>
            <person name="Engelhardt F."/>
            <person name="Kaftan D."/>
        </authorList>
    </citation>
    <scope>NUCLEOTIDE SEQUENCE [LARGE SCALE GENOMIC DNA]</scope>
    <source>
        <strain evidence="5 6">R-30</strain>
    </source>
</reference>
<dbReference type="RefSeq" id="WP_318650701.1">
    <property type="nucleotide sequence ID" value="NZ_CP137852.1"/>
</dbReference>
<dbReference type="Gene3D" id="3.30.43.10">
    <property type="entry name" value="Uridine Diphospho-n-acetylenolpyruvylglucosamine Reductase, domain 2"/>
    <property type="match status" value="1"/>
</dbReference>
<keyword evidence="1" id="KW-0285">Flavoprotein</keyword>
<evidence type="ECO:0000256" key="2">
    <source>
        <dbReference type="ARBA" id="ARBA00022827"/>
    </source>
</evidence>
<dbReference type="PROSITE" id="PS51387">
    <property type="entry name" value="FAD_PCMH"/>
    <property type="match status" value="1"/>
</dbReference>
<evidence type="ECO:0000259" key="4">
    <source>
        <dbReference type="PROSITE" id="PS51387"/>
    </source>
</evidence>
<sequence length="248" mass="25747">MKPAAFDHASPGALPDALSLLAQPGAKPLSGGQSLSPMMNLRLVRPATLVDIKRLPGLRGVMATADHIRFGAATTHAEIEDGAVPDPTNGLMPHVAHGIAYRAVRNRGTLGGSLAHADPAADWPSVMAALGATILTSANRRIPAEGFVLAPFTTALTPGEIILAVEVPRLPPGARWGYCKINRKIGEFAKAIGIAIETPRRLLAGAVEGPPVLLASPDEIPARLPHLDAGAQRLAGIAVQRAIAMMEA</sequence>
<keyword evidence="2" id="KW-0274">FAD</keyword>
<keyword evidence="6" id="KW-1185">Reference proteome</keyword>
<dbReference type="Proteomes" id="UP001305521">
    <property type="component" value="Chromosome"/>
</dbReference>
<organism evidence="5 6">
    <name type="scientific">Sediminicoccus rosea</name>
    <dbReference type="NCBI Taxonomy" id="1225128"/>
    <lineage>
        <taxon>Bacteria</taxon>
        <taxon>Pseudomonadati</taxon>
        <taxon>Pseudomonadota</taxon>
        <taxon>Alphaproteobacteria</taxon>
        <taxon>Acetobacterales</taxon>
        <taxon>Roseomonadaceae</taxon>
        <taxon>Sediminicoccus</taxon>
    </lineage>
</organism>
<protein>
    <submittedName>
        <fullName evidence="5">FAD binding domain-containing protein</fullName>
    </submittedName>
</protein>
<dbReference type="EMBL" id="CP137852">
    <property type="protein sequence ID" value="WPB86732.1"/>
    <property type="molecule type" value="Genomic_DNA"/>
</dbReference>
<proteinExistence type="predicted"/>